<dbReference type="AlphaFoldDB" id="A0A8K0D7W4"/>
<feature type="transmembrane region" description="Helical" evidence="13">
    <location>
        <begin position="206"/>
        <end position="224"/>
    </location>
</feature>
<dbReference type="PANTHER" id="PTHR13269">
    <property type="entry name" value="NUCLEOPORIN NDC1"/>
    <property type="match status" value="1"/>
</dbReference>
<evidence type="ECO:0000256" key="1">
    <source>
        <dbReference type="ARBA" id="ARBA00004232"/>
    </source>
</evidence>
<keyword evidence="6" id="KW-0509">mRNA transport</keyword>
<dbReference type="EMBL" id="VTPC01001891">
    <property type="protein sequence ID" value="KAF2901073.1"/>
    <property type="molecule type" value="Genomic_DNA"/>
</dbReference>
<feature type="transmembrane region" description="Helical" evidence="13">
    <location>
        <begin position="106"/>
        <end position="129"/>
    </location>
</feature>
<keyword evidence="4" id="KW-0813">Transport</keyword>
<comment type="subcellular location">
    <subcellularLocation>
        <location evidence="1">Nucleus membrane</location>
        <topology evidence="1">Multi-pass membrane protein</topology>
    </subcellularLocation>
    <subcellularLocation>
        <location evidence="2">Nucleus</location>
        <location evidence="2">Nuclear pore complex</location>
    </subcellularLocation>
</comment>
<organism evidence="14 15">
    <name type="scientific">Ignelater luminosus</name>
    <name type="common">Cucubano</name>
    <name type="synonym">Pyrophorus luminosus</name>
    <dbReference type="NCBI Taxonomy" id="2038154"/>
    <lineage>
        <taxon>Eukaryota</taxon>
        <taxon>Metazoa</taxon>
        <taxon>Ecdysozoa</taxon>
        <taxon>Arthropoda</taxon>
        <taxon>Hexapoda</taxon>
        <taxon>Insecta</taxon>
        <taxon>Pterygota</taxon>
        <taxon>Neoptera</taxon>
        <taxon>Endopterygota</taxon>
        <taxon>Coleoptera</taxon>
        <taxon>Polyphaga</taxon>
        <taxon>Elateriformia</taxon>
        <taxon>Elateroidea</taxon>
        <taxon>Elateridae</taxon>
        <taxon>Agrypninae</taxon>
        <taxon>Pyrophorini</taxon>
        <taxon>Ignelater</taxon>
    </lineage>
</organism>
<evidence type="ECO:0000256" key="4">
    <source>
        <dbReference type="ARBA" id="ARBA00022448"/>
    </source>
</evidence>
<evidence type="ECO:0000256" key="7">
    <source>
        <dbReference type="ARBA" id="ARBA00022927"/>
    </source>
</evidence>
<keyword evidence="11 13" id="KW-0472">Membrane</keyword>
<evidence type="ECO:0000313" key="14">
    <source>
        <dbReference type="EMBL" id="KAF2901073.1"/>
    </source>
</evidence>
<evidence type="ECO:0000313" key="15">
    <source>
        <dbReference type="Proteomes" id="UP000801492"/>
    </source>
</evidence>
<dbReference type="PANTHER" id="PTHR13269:SF6">
    <property type="entry name" value="NUCLEOPORIN NDC1"/>
    <property type="match status" value="1"/>
</dbReference>
<evidence type="ECO:0000256" key="9">
    <source>
        <dbReference type="ARBA" id="ARBA00023010"/>
    </source>
</evidence>
<dbReference type="GO" id="GO:0015031">
    <property type="term" value="P:protein transport"/>
    <property type="evidence" value="ECO:0007669"/>
    <property type="project" value="UniProtKB-KW"/>
</dbReference>
<evidence type="ECO:0000256" key="13">
    <source>
        <dbReference type="SAM" id="Phobius"/>
    </source>
</evidence>
<evidence type="ECO:0000256" key="11">
    <source>
        <dbReference type="ARBA" id="ARBA00023136"/>
    </source>
</evidence>
<dbReference type="GO" id="GO:0030674">
    <property type="term" value="F:protein-macromolecule adaptor activity"/>
    <property type="evidence" value="ECO:0007669"/>
    <property type="project" value="TreeGrafter"/>
</dbReference>
<feature type="transmembrane region" description="Helical" evidence="13">
    <location>
        <begin position="22"/>
        <end position="44"/>
    </location>
</feature>
<comment type="caution">
    <text evidence="14">The sequence shown here is derived from an EMBL/GenBank/DDBJ whole genome shotgun (WGS) entry which is preliminary data.</text>
</comment>
<feature type="transmembrane region" description="Helical" evidence="13">
    <location>
        <begin position="149"/>
        <end position="170"/>
    </location>
</feature>
<dbReference type="GO" id="GO:0006999">
    <property type="term" value="P:nuclear pore organization"/>
    <property type="evidence" value="ECO:0007669"/>
    <property type="project" value="TreeGrafter"/>
</dbReference>
<feature type="transmembrane region" description="Helical" evidence="13">
    <location>
        <begin position="64"/>
        <end position="85"/>
    </location>
</feature>
<protein>
    <recommendedName>
        <fullName evidence="16">Nucleoporin NDC1</fullName>
    </recommendedName>
</protein>
<evidence type="ECO:0000256" key="12">
    <source>
        <dbReference type="ARBA" id="ARBA00023242"/>
    </source>
</evidence>
<reference evidence="14" key="1">
    <citation type="submission" date="2019-08" db="EMBL/GenBank/DDBJ databases">
        <title>The genome of the North American firefly Photinus pyralis.</title>
        <authorList>
            <consortium name="Photinus pyralis genome working group"/>
            <person name="Fallon T.R."/>
            <person name="Sander Lower S.E."/>
            <person name="Weng J.-K."/>
        </authorList>
    </citation>
    <scope>NUCLEOTIDE SEQUENCE</scope>
    <source>
        <strain evidence="14">TRF0915ILg1</strain>
        <tissue evidence="14">Whole body</tissue>
    </source>
</reference>
<dbReference type="GO" id="GO:0070762">
    <property type="term" value="C:nuclear pore transmembrane ring"/>
    <property type="evidence" value="ECO:0007669"/>
    <property type="project" value="TreeGrafter"/>
</dbReference>
<evidence type="ECO:0000256" key="3">
    <source>
        <dbReference type="ARBA" id="ARBA00005760"/>
    </source>
</evidence>
<keyword evidence="15" id="KW-1185">Reference proteome</keyword>
<dbReference type="GO" id="GO:0031965">
    <property type="term" value="C:nuclear membrane"/>
    <property type="evidence" value="ECO:0007669"/>
    <property type="project" value="UniProtKB-SubCell"/>
</dbReference>
<keyword evidence="10" id="KW-0906">Nuclear pore complex</keyword>
<dbReference type="Proteomes" id="UP000801492">
    <property type="component" value="Unassembled WGS sequence"/>
</dbReference>
<evidence type="ECO:0000256" key="6">
    <source>
        <dbReference type="ARBA" id="ARBA00022816"/>
    </source>
</evidence>
<dbReference type="OrthoDB" id="67850at2759"/>
<evidence type="ECO:0000256" key="8">
    <source>
        <dbReference type="ARBA" id="ARBA00022989"/>
    </source>
</evidence>
<dbReference type="GO" id="GO:0051028">
    <property type="term" value="P:mRNA transport"/>
    <property type="evidence" value="ECO:0007669"/>
    <property type="project" value="UniProtKB-KW"/>
</dbReference>
<keyword evidence="12" id="KW-0539">Nucleus</keyword>
<name>A0A8K0D7W4_IGNLU</name>
<proteinExistence type="inferred from homology"/>
<sequence>MDSNLKPSNANNNFKEVLLKKLSYAVTFSVLSHLIVIFMYTFIINFSVQPLQWLRQTFSTLTSFTTWLHLIPFASIIFAQIMICAKDYVLKGTCQLTRFRRFISIFSVRTFLLGLLHVAVGGVAIWLYLSLSESQYQNLYNSCKDSNQCLVEGSFFMILSGLWTGLYFFVQVCLSDKNLIFPVIQQRKLLYFKARFLPLLKESKEAAFYPTAYFFLIYYSFGSYLRDLFAHSFKLHVQDDHLNIFLYGYVWIFATLYILNMNLMRFFFELFLTEPIVYPITTMYDTEASLSEAFFLNNMPILQHLACLDLYLLSMWSPQRRQSLFTLSQPGGHSHTWNHMVQGALQLINEFTHTLNRSADVLTKDEKLKPLTDKPETSFKSTPYIQHQPSIPQVKQKYPNMRNISMSSLQQLDPIMIEHQQNMNTSPLTSGISETSESVQEKLNRYLDCLKSFQIIKYVFGELPEVQIQHCLRNGQLIVWTTQGLSNIAVASFTEDPYGVVQKDLPVLITSLIELKLSIEKLNKVPMFSRKGPGFDYFSFKMKNSVNTAVKRSLCNICLTFGSYLQDIPLKRDIALQLQCYL</sequence>
<keyword evidence="5 13" id="KW-0812">Transmembrane</keyword>
<accession>A0A8K0D7W4</accession>
<dbReference type="InterPro" id="IPR019049">
    <property type="entry name" value="Nucleoporin_prot_Ndc1/Nup"/>
</dbReference>
<evidence type="ECO:0000256" key="2">
    <source>
        <dbReference type="ARBA" id="ARBA00004567"/>
    </source>
</evidence>
<gene>
    <name evidence="14" type="ORF">ILUMI_05129</name>
</gene>
<evidence type="ECO:0008006" key="16">
    <source>
        <dbReference type="Google" id="ProtNLM"/>
    </source>
</evidence>
<keyword evidence="7" id="KW-0653">Protein transport</keyword>
<evidence type="ECO:0000256" key="5">
    <source>
        <dbReference type="ARBA" id="ARBA00022692"/>
    </source>
</evidence>
<keyword evidence="9" id="KW-0811">Translocation</keyword>
<keyword evidence="8 13" id="KW-1133">Transmembrane helix</keyword>
<dbReference type="Pfam" id="PF09531">
    <property type="entry name" value="Ndc1_Nup"/>
    <property type="match status" value="1"/>
</dbReference>
<feature type="transmembrane region" description="Helical" evidence="13">
    <location>
        <begin position="244"/>
        <end position="263"/>
    </location>
</feature>
<evidence type="ECO:0000256" key="10">
    <source>
        <dbReference type="ARBA" id="ARBA00023132"/>
    </source>
</evidence>
<comment type="similarity">
    <text evidence="3">Belongs to the NDC1 family.</text>
</comment>